<dbReference type="GO" id="GO:0016787">
    <property type="term" value="F:hydrolase activity"/>
    <property type="evidence" value="ECO:0007669"/>
    <property type="project" value="UniProtKB-KW"/>
</dbReference>
<keyword evidence="4" id="KW-0067">ATP-binding</keyword>
<dbReference type="RefSeq" id="XP_018018509.1">
    <property type="nucleotide sequence ID" value="XM_018163020.1"/>
</dbReference>
<dbReference type="InterPro" id="IPR027417">
    <property type="entry name" value="P-loop_NTPase"/>
</dbReference>
<dbReference type="Gene3D" id="1.10.10.10">
    <property type="entry name" value="Winged helix-like DNA-binding domain superfamily/Winged helix DNA-binding domain"/>
    <property type="match status" value="1"/>
</dbReference>
<dbReference type="Pfam" id="PF02889">
    <property type="entry name" value="Sec63"/>
    <property type="match status" value="1"/>
</dbReference>
<dbReference type="Proteomes" id="UP000694843">
    <property type="component" value="Unplaced"/>
</dbReference>
<dbReference type="InterPro" id="IPR050474">
    <property type="entry name" value="Hel308_SKI2-like"/>
</dbReference>
<name>A0A8B7NXH4_HYAAZ</name>
<evidence type="ECO:0000313" key="8">
    <source>
        <dbReference type="RefSeq" id="XP_018018509.1"/>
    </source>
</evidence>
<dbReference type="FunFam" id="3.40.50.300:FF:000231">
    <property type="entry name" value="Activating signal cointegrator 1 complex subunit 3"/>
    <property type="match status" value="1"/>
</dbReference>
<dbReference type="InterPro" id="IPR057842">
    <property type="entry name" value="WH_MER3"/>
</dbReference>
<dbReference type="Pfam" id="PF23445">
    <property type="entry name" value="WHD_SNRNP200"/>
    <property type="match status" value="1"/>
</dbReference>
<keyword evidence="1" id="KW-0547">Nucleotide-binding</keyword>
<dbReference type="GO" id="GO:0004386">
    <property type="term" value="F:helicase activity"/>
    <property type="evidence" value="ECO:0007669"/>
    <property type="project" value="UniProtKB-KW"/>
</dbReference>
<dbReference type="Gene3D" id="1.10.3380.10">
    <property type="entry name" value="Sec63 N-terminal domain-like domain"/>
    <property type="match status" value="1"/>
</dbReference>
<dbReference type="GO" id="GO:0005634">
    <property type="term" value="C:nucleus"/>
    <property type="evidence" value="ECO:0007669"/>
    <property type="project" value="TreeGrafter"/>
</dbReference>
<protein>
    <submittedName>
        <fullName evidence="8">Activating signal cointegrator 1 complex subunit 3</fullName>
    </submittedName>
</protein>
<accession>A0A8B7NXH4</accession>
<dbReference type="InterPro" id="IPR001650">
    <property type="entry name" value="Helicase_C-like"/>
</dbReference>
<dbReference type="PROSITE" id="PS51194">
    <property type="entry name" value="HELICASE_CTER"/>
    <property type="match status" value="1"/>
</dbReference>
<dbReference type="InterPro" id="IPR036390">
    <property type="entry name" value="WH_DNA-bd_sf"/>
</dbReference>
<dbReference type="GeneID" id="108675034"/>
<keyword evidence="2" id="KW-0378">Hydrolase</keyword>
<dbReference type="FunFam" id="1.10.3380.10:FF:000002">
    <property type="entry name" value="Activating signal cointegrator 1 complex subunit 3"/>
    <property type="match status" value="1"/>
</dbReference>
<dbReference type="SMART" id="SM00490">
    <property type="entry name" value="HELICc"/>
    <property type="match status" value="1"/>
</dbReference>
<feature type="domain" description="Helicase C-terminal" evidence="6">
    <location>
        <begin position="234"/>
        <end position="432"/>
    </location>
</feature>
<feature type="transmembrane region" description="Helical" evidence="5">
    <location>
        <begin position="45"/>
        <end position="69"/>
    </location>
</feature>
<dbReference type="SMART" id="SM00973">
    <property type="entry name" value="Sec63"/>
    <property type="match status" value="1"/>
</dbReference>
<gene>
    <name evidence="8" type="primary">LOC108675034</name>
</gene>
<dbReference type="PANTHER" id="PTHR47961:SF4">
    <property type="entry name" value="ACTIVATING SIGNAL COINTEGRATOR 1 COMPLEX SUBUNIT 3"/>
    <property type="match status" value="1"/>
</dbReference>
<dbReference type="SUPFAM" id="SSF158702">
    <property type="entry name" value="Sec63 N-terminal domain-like"/>
    <property type="match status" value="1"/>
</dbReference>
<dbReference type="GO" id="GO:0005524">
    <property type="term" value="F:ATP binding"/>
    <property type="evidence" value="ECO:0007669"/>
    <property type="project" value="UniProtKB-KW"/>
</dbReference>
<keyword evidence="7" id="KW-1185">Reference proteome</keyword>
<keyword evidence="3" id="KW-0347">Helicase</keyword>
<evidence type="ECO:0000256" key="2">
    <source>
        <dbReference type="ARBA" id="ARBA00022801"/>
    </source>
</evidence>
<evidence type="ECO:0000259" key="6">
    <source>
        <dbReference type="PROSITE" id="PS51194"/>
    </source>
</evidence>
<dbReference type="InterPro" id="IPR004179">
    <property type="entry name" value="Sec63-dom"/>
</dbReference>
<dbReference type="CDD" id="cd18795">
    <property type="entry name" value="SF2_C_Ski2"/>
    <property type="match status" value="1"/>
</dbReference>
<evidence type="ECO:0000256" key="4">
    <source>
        <dbReference type="ARBA" id="ARBA00022840"/>
    </source>
</evidence>
<dbReference type="SUPFAM" id="SSF46785">
    <property type="entry name" value="Winged helix' DNA-binding domain"/>
    <property type="match status" value="1"/>
</dbReference>
<keyword evidence="5" id="KW-0472">Membrane</keyword>
<dbReference type="InterPro" id="IPR036388">
    <property type="entry name" value="WH-like_DNA-bd_sf"/>
</dbReference>
<dbReference type="Gene3D" id="3.40.50.300">
    <property type="entry name" value="P-loop containing nucleotide triphosphate hydrolases"/>
    <property type="match status" value="2"/>
</dbReference>
<reference evidence="8" key="1">
    <citation type="submission" date="2025-08" db="UniProtKB">
        <authorList>
            <consortium name="RefSeq"/>
        </authorList>
    </citation>
    <scope>IDENTIFICATION</scope>
    <source>
        <tissue evidence="8">Whole organism</tissue>
    </source>
</reference>
<sequence length="734" mass="81318">MGDRWWVQCVGRCAGAGVPCWWWYVVLVCRVLVLVCRAGGGMSCWCWCAVLVLMCRAGAGVPCWCWYVVLVCRVLVLVCRAGAGEGRGPVLEVIVCVCEAGEGRGPVLEVIVCVCEAGEGRGPVLEVIVCVCEAGEGRGPVLEVIVCVCEAGEGRGPVLEVIVSRTNFISHHTQRKLRIVGLSTAVANARDLADWLGIKNVGLFNFRPSVRPVPLEVHIAGFPGKHYCPRMATMNKPAFKAIRQHSPDKPVLVFVSSRRQTRLTAIDLMGFVVTEDNPKQWLHMPEHELDQLISTVKDENLRLCLSFGVGIHHAGLVDKDRRLVEELFVNRKIQILVTTATLAWGVNFPAHLVIIKGTEYFDGKTGRYVDFPITDVLQMMGRAGRPQFDDQGVAVILVHDQKKHFYKKFLYEPFPVESHLLEVLPDHLNAEIVAGTVSSKQEALDYLTWTYFFRRLVQNPSYYGLQDDEESSSGGCNPTNRINQFLSDVVDKAISELEDSYCVQLGEDNRSVEATTLGKISSFYYLSHKTIQLFKETLTSDISLEKLLLLLTLAYEYAELPVRHNEDNLNEQLAKQCPLPVNACTFDSPHTKTFLLLQAYMTRLPLPSVDYLTDTKSVLDQSLRILQAMLDMAASAGWLATALLTQLLMQMITQARWGTDCTLLTLPYITPAILPAFTHPKTRAAILSLPELEHCIASITGGERRTAGALTTMLGDQLSATQIDTIAQVTDGGN</sequence>
<dbReference type="KEGG" id="hazt:108675034"/>
<evidence type="ECO:0000256" key="5">
    <source>
        <dbReference type="SAM" id="Phobius"/>
    </source>
</evidence>
<dbReference type="FunFam" id="1.10.10.10:FF:000012">
    <property type="entry name" value="U5 small nuclear ribonucleoprotein helicase"/>
    <property type="match status" value="1"/>
</dbReference>
<feature type="transmembrane region" description="Helical" evidence="5">
    <location>
        <begin position="21"/>
        <end position="38"/>
    </location>
</feature>
<dbReference type="PANTHER" id="PTHR47961">
    <property type="entry name" value="DNA POLYMERASE THETA, PUTATIVE (AFU_ORTHOLOGUE AFUA_1G05260)-RELATED"/>
    <property type="match status" value="1"/>
</dbReference>
<evidence type="ECO:0000256" key="3">
    <source>
        <dbReference type="ARBA" id="ARBA00022806"/>
    </source>
</evidence>
<dbReference type="AlphaFoldDB" id="A0A8B7NXH4"/>
<organism evidence="7 8">
    <name type="scientific">Hyalella azteca</name>
    <name type="common">Amphipod</name>
    <dbReference type="NCBI Taxonomy" id="294128"/>
    <lineage>
        <taxon>Eukaryota</taxon>
        <taxon>Metazoa</taxon>
        <taxon>Ecdysozoa</taxon>
        <taxon>Arthropoda</taxon>
        <taxon>Crustacea</taxon>
        <taxon>Multicrustacea</taxon>
        <taxon>Malacostraca</taxon>
        <taxon>Eumalacostraca</taxon>
        <taxon>Peracarida</taxon>
        <taxon>Amphipoda</taxon>
        <taxon>Senticaudata</taxon>
        <taxon>Talitrida</taxon>
        <taxon>Talitroidea</taxon>
        <taxon>Hyalellidae</taxon>
        <taxon>Hyalella</taxon>
    </lineage>
</organism>
<dbReference type="Pfam" id="PF00271">
    <property type="entry name" value="Helicase_C"/>
    <property type="match status" value="1"/>
</dbReference>
<keyword evidence="5" id="KW-0812">Transmembrane</keyword>
<evidence type="ECO:0000313" key="7">
    <source>
        <dbReference type="Proteomes" id="UP000694843"/>
    </source>
</evidence>
<dbReference type="OrthoDB" id="5575at2759"/>
<keyword evidence="5" id="KW-1133">Transmembrane helix</keyword>
<proteinExistence type="predicted"/>
<dbReference type="SUPFAM" id="SSF52540">
    <property type="entry name" value="P-loop containing nucleoside triphosphate hydrolases"/>
    <property type="match status" value="1"/>
</dbReference>
<evidence type="ECO:0000256" key="1">
    <source>
        <dbReference type="ARBA" id="ARBA00022741"/>
    </source>
</evidence>